<feature type="region of interest" description="Disordered" evidence="1">
    <location>
        <begin position="25"/>
        <end position="121"/>
    </location>
</feature>
<keyword evidence="2" id="KW-0732">Signal</keyword>
<reference evidence="3 4" key="1">
    <citation type="submission" date="2020-02" db="EMBL/GenBank/DDBJ databases">
        <authorList>
            <person name="Babadi Z.K."/>
            <person name="Risdian C."/>
            <person name="Ebrahimipour G.H."/>
            <person name="Wink J."/>
        </authorList>
    </citation>
    <scope>NUCLEOTIDE SEQUENCE [LARGE SCALE GENOMIC DNA]</scope>
    <source>
        <strain evidence="3 4">ZKHCc1 1396</strain>
    </source>
</reference>
<dbReference type="Proteomes" id="UP001516472">
    <property type="component" value="Unassembled WGS sequence"/>
</dbReference>
<feature type="signal peptide" evidence="2">
    <location>
        <begin position="1"/>
        <end position="17"/>
    </location>
</feature>
<feature type="chain" id="PRO_5045519091" description="Outer membrane protein assembly factor" evidence="2">
    <location>
        <begin position="18"/>
        <end position="840"/>
    </location>
</feature>
<evidence type="ECO:0000313" key="3">
    <source>
        <dbReference type="EMBL" id="MBE4752835.1"/>
    </source>
</evidence>
<keyword evidence="4" id="KW-1185">Reference proteome</keyword>
<evidence type="ECO:0008006" key="5">
    <source>
        <dbReference type="Google" id="ProtNLM"/>
    </source>
</evidence>
<evidence type="ECO:0000256" key="1">
    <source>
        <dbReference type="SAM" id="MobiDB-lite"/>
    </source>
</evidence>
<name>A0ABR9PY35_9BACT</name>
<protein>
    <recommendedName>
        <fullName evidence="5">Outer membrane protein assembly factor</fullName>
    </recommendedName>
</protein>
<gene>
    <name evidence="3" type="ORF">G4177_32250</name>
</gene>
<feature type="compositionally biased region" description="Basic and acidic residues" evidence="1">
    <location>
        <begin position="52"/>
        <end position="67"/>
    </location>
</feature>
<dbReference type="Gene3D" id="2.40.160.50">
    <property type="entry name" value="membrane protein fhac: a member of the omp85/tpsb transporter family"/>
    <property type="match status" value="1"/>
</dbReference>
<evidence type="ECO:0000256" key="2">
    <source>
        <dbReference type="SAM" id="SignalP"/>
    </source>
</evidence>
<feature type="compositionally biased region" description="Low complexity" evidence="1">
    <location>
        <begin position="25"/>
        <end position="38"/>
    </location>
</feature>
<comment type="caution">
    <text evidence="3">The sequence shown here is derived from an EMBL/GenBank/DDBJ whole genome shotgun (WGS) entry which is preliminary data.</text>
</comment>
<accession>A0ABR9PY35</accession>
<evidence type="ECO:0000313" key="4">
    <source>
        <dbReference type="Proteomes" id="UP001516472"/>
    </source>
</evidence>
<dbReference type="EMBL" id="JAAIYO010000014">
    <property type="protein sequence ID" value="MBE4752835.1"/>
    <property type="molecule type" value="Genomic_DNA"/>
</dbReference>
<proteinExistence type="predicted"/>
<sequence length="840" mass="91981">MNRILLCLCFVSLAAFAQPVGDGGTLPPAAGAPTGPSEEGARSRAATPGGVERPDDGSPDDGTRDGEAPDDDARDGHASGDSARDGEDSDDDARDGHASDEKGSHRREACPDGFDDDEDSATSSVLAPLRLDVDGKKLAPTGLELVGLQHLTDGQVRSLVGAPAAGSTRPLSPEETQRLLRRLARTGLFARVEPRLRVSEQEPTLLEVALEENPTVTSVEVQGLQDLPPHEWTEALFPRPPGASAADDDDDDDEFEEFVATFRVQGRRATVSVSDPCPPLRPPREWLARMEQGAFRPGIVLGGLDAALERALKDLRDDDGYLLATLSATLSSAGQLVVSVDEGRLEAVDVKGVEPEMAARVREALGLAPGDVFLRSDARRAVERLESRLRFLRTVDGEGLREADRGVRVIEAREADGTRRYRTQEQERRASRRREQEESGAGWRSLFSWDDERGEGLTLEGRRLVVHVRPRPPDLSVALLPVHTQVTGFAPGLEAGLRIWDPKDRVHATLDAAFFVPLRLGGQRLPDDPEGTRRQRRVNLLGGAKLQVPALALAEVGAQVHDFTDTADRWRLGDIDSYVYSFLINRPDRDYFRRKGFAAFATWRWARSWLAGAEFRGDTYESLQPFTPPLSLFRRDSPAFPNAPVSEGRFHSVLVRAEYDSKAKLGTPVGSLFRTPETSLLPREAHRTREPALRGLVTLEVGQQVGVDTRFWKLVGDAVLDLPVNWHSGLSVRLRVAGGQDLPLQKQEALGGWSALRGFGFKDFRGGDASVLGSAEYRWQAFGIFADLGAVHAASDWTDPRLGVGGSFHLGDEVRVEAAWRTDEKARATPEARLLFVRTF</sequence>
<feature type="compositionally biased region" description="Basic and acidic residues" evidence="1">
    <location>
        <begin position="74"/>
        <end position="86"/>
    </location>
</feature>
<feature type="compositionally biased region" description="Basic and acidic residues" evidence="1">
    <location>
        <begin position="94"/>
        <end position="110"/>
    </location>
</feature>
<organism evidence="3 4">
    <name type="scientific">Corallococcus soli</name>
    <dbReference type="NCBI Taxonomy" id="2710757"/>
    <lineage>
        <taxon>Bacteria</taxon>
        <taxon>Pseudomonadati</taxon>
        <taxon>Myxococcota</taxon>
        <taxon>Myxococcia</taxon>
        <taxon>Myxococcales</taxon>
        <taxon>Cystobacterineae</taxon>
        <taxon>Myxococcaceae</taxon>
        <taxon>Corallococcus</taxon>
    </lineage>
</organism>